<dbReference type="InterPro" id="IPR005982">
    <property type="entry name" value="Thioredox_Rdtase"/>
</dbReference>
<dbReference type="Gene3D" id="3.50.50.60">
    <property type="entry name" value="FAD/NAD(P)-binding domain"/>
    <property type="match status" value="2"/>
</dbReference>
<evidence type="ECO:0000256" key="3">
    <source>
        <dbReference type="ARBA" id="ARBA00022827"/>
    </source>
</evidence>
<dbReference type="InterPro" id="IPR036188">
    <property type="entry name" value="FAD/NAD-bd_sf"/>
</dbReference>
<evidence type="ECO:0000256" key="1">
    <source>
        <dbReference type="ARBA" id="ARBA00009333"/>
    </source>
</evidence>
<dbReference type="AlphaFoldDB" id="E0NRK3"/>
<dbReference type="EC" id="1.8.1.9" evidence="7"/>
<dbReference type="GO" id="GO:0004791">
    <property type="term" value="F:thioredoxin-disulfide reductase (NADPH) activity"/>
    <property type="evidence" value="ECO:0007669"/>
    <property type="project" value="UniProtKB-UniRule"/>
</dbReference>
<keyword evidence="2 7" id="KW-0285">Flavoprotein</keyword>
<name>E0NRK3_9BACT</name>
<dbReference type="InterPro" id="IPR008255">
    <property type="entry name" value="Pyr_nucl-diS_OxRdtase_2_AS"/>
</dbReference>
<keyword evidence="8" id="KW-0521">NADP</keyword>
<dbReference type="Proteomes" id="UP000004394">
    <property type="component" value="Unassembled WGS sequence"/>
</dbReference>
<dbReference type="InterPro" id="IPR050097">
    <property type="entry name" value="Ferredoxin-NADP_redctase_2"/>
</dbReference>
<dbReference type="NCBIfam" id="TIGR01292">
    <property type="entry name" value="TRX_reduct"/>
    <property type="match status" value="1"/>
</dbReference>
<comment type="cofactor">
    <cofactor evidence="8">
        <name>FAD</name>
        <dbReference type="ChEBI" id="CHEBI:57692"/>
    </cofactor>
    <text evidence="8">Binds 1 FAD per subunit.</text>
</comment>
<dbReference type="GO" id="GO:0019430">
    <property type="term" value="P:removal of superoxide radicals"/>
    <property type="evidence" value="ECO:0007669"/>
    <property type="project" value="UniProtKB-UniRule"/>
</dbReference>
<comment type="catalytic activity">
    <reaction evidence="7">
        <text>[thioredoxin]-dithiol + NADP(+) = [thioredoxin]-disulfide + NADPH + H(+)</text>
        <dbReference type="Rhea" id="RHEA:20345"/>
        <dbReference type="Rhea" id="RHEA-COMP:10698"/>
        <dbReference type="Rhea" id="RHEA-COMP:10700"/>
        <dbReference type="ChEBI" id="CHEBI:15378"/>
        <dbReference type="ChEBI" id="CHEBI:29950"/>
        <dbReference type="ChEBI" id="CHEBI:50058"/>
        <dbReference type="ChEBI" id="CHEBI:57783"/>
        <dbReference type="ChEBI" id="CHEBI:58349"/>
        <dbReference type="EC" id="1.8.1.9"/>
    </reaction>
</comment>
<dbReference type="PRINTS" id="PR00469">
    <property type="entry name" value="PNDRDTASEII"/>
</dbReference>
<feature type="domain" description="FAD/NAD(P)-binding" evidence="9">
    <location>
        <begin position="8"/>
        <end position="299"/>
    </location>
</feature>
<keyword evidence="11" id="KW-1185">Reference proteome</keyword>
<evidence type="ECO:0000313" key="11">
    <source>
        <dbReference type="Proteomes" id="UP000004394"/>
    </source>
</evidence>
<evidence type="ECO:0000256" key="5">
    <source>
        <dbReference type="ARBA" id="ARBA00023157"/>
    </source>
</evidence>
<organism evidence="10 11">
    <name type="scientific">Hoylesella marshii DSM 16973 = JCM 13450</name>
    <dbReference type="NCBI Taxonomy" id="862515"/>
    <lineage>
        <taxon>Bacteria</taxon>
        <taxon>Pseudomonadati</taxon>
        <taxon>Bacteroidota</taxon>
        <taxon>Bacteroidia</taxon>
        <taxon>Bacteroidales</taxon>
        <taxon>Prevotellaceae</taxon>
        <taxon>Hoylesella</taxon>
    </lineage>
</organism>
<dbReference type="SUPFAM" id="SSF51905">
    <property type="entry name" value="FAD/NAD(P)-binding domain"/>
    <property type="match status" value="1"/>
</dbReference>
<accession>E0NRK3</accession>
<keyword evidence="6 7" id="KW-0676">Redox-active center</keyword>
<dbReference type="PRINTS" id="PR00368">
    <property type="entry name" value="FADPNR"/>
</dbReference>
<dbReference type="Pfam" id="PF07992">
    <property type="entry name" value="Pyr_redox_2"/>
    <property type="match status" value="1"/>
</dbReference>
<evidence type="ECO:0000256" key="7">
    <source>
        <dbReference type="RuleBase" id="RU003880"/>
    </source>
</evidence>
<evidence type="ECO:0000313" key="10">
    <source>
        <dbReference type="EMBL" id="EFM02299.1"/>
    </source>
</evidence>
<dbReference type="GO" id="GO:0005737">
    <property type="term" value="C:cytoplasm"/>
    <property type="evidence" value="ECO:0007669"/>
    <property type="project" value="InterPro"/>
</dbReference>
<dbReference type="EMBL" id="AEEI01000026">
    <property type="protein sequence ID" value="EFM02299.1"/>
    <property type="molecule type" value="Genomic_DNA"/>
</dbReference>
<gene>
    <name evidence="10" type="primary">trxB</name>
    <name evidence="10" type="ORF">HMPREF0658_0804</name>
</gene>
<evidence type="ECO:0000256" key="8">
    <source>
        <dbReference type="RuleBase" id="RU003881"/>
    </source>
</evidence>
<dbReference type="InterPro" id="IPR023753">
    <property type="entry name" value="FAD/NAD-binding_dom"/>
</dbReference>
<keyword evidence="3 7" id="KW-0274">FAD</keyword>
<dbReference type="PANTHER" id="PTHR48105">
    <property type="entry name" value="THIOREDOXIN REDUCTASE 1-RELATED-RELATED"/>
    <property type="match status" value="1"/>
</dbReference>
<comment type="subunit">
    <text evidence="7">Homodimer.</text>
</comment>
<evidence type="ECO:0000256" key="6">
    <source>
        <dbReference type="ARBA" id="ARBA00023284"/>
    </source>
</evidence>
<dbReference type="eggNOG" id="COG0492">
    <property type="taxonomic scope" value="Bacteria"/>
</dbReference>
<dbReference type="HOGENOM" id="CLU_031864_5_1_10"/>
<dbReference type="OrthoDB" id="9806179at2"/>
<sequence length="316" mass="34223">MEHREHTKCLIVGSGPAGYTAAIYASRANLAPVLYAGLQMGGQLTTTTEVENFPGYPHGVDGNQLMVDLREQAERFGASIRDGEIVKANLGVRPYVVTTERGVEIETDTLIIATGASAKYLGLADEKKYNGQGVSACATCDGFFYRKKTVAVVGGGDTACEEAMYLAGLAKQVYLVVRKPFLRASEVMQKRVRETPNIKILFEHNAVGLFGENGVEGVHLVKRMGESDEERYDLPIDGFFLAIGHQPNSDVFRPWLEVDEVGYIKTVPGTPRTTIEGVFAAGDVADPHYRQAVTAAGSGCQAALEADRYLQRAGLK</sequence>
<comment type="caution">
    <text evidence="10">The sequence shown here is derived from an EMBL/GenBank/DDBJ whole genome shotgun (WGS) entry which is preliminary data.</text>
</comment>
<evidence type="ECO:0000256" key="2">
    <source>
        <dbReference type="ARBA" id="ARBA00022630"/>
    </source>
</evidence>
<keyword evidence="4 7" id="KW-0560">Oxidoreductase</keyword>
<reference evidence="10" key="1">
    <citation type="submission" date="2010-07" db="EMBL/GenBank/DDBJ databases">
        <authorList>
            <person name="Muzny D."/>
            <person name="Qin X."/>
            <person name="Deng J."/>
            <person name="Jiang H."/>
            <person name="Liu Y."/>
            <person name="Qu J."/>
            <person name="Song X.-Z."/>
            <person name="Zhang L."/>
            <person name="Thornton R."/>
            <person name="Coyle M."/>
            <person name="Francisco L."/>
            <person name="Jackson L."/>
            <person name="Javaid M."/>
            <person name="Korchina V."/>
            <person name="Kovar C."/>
            <person name="Mata R."/>
            <person name="Mathew T."/>
            <person name="Ngo R."/>
            <person name="Nguyen L."/>
            <person name="Nguyen N."/>
            <person name="Okwuonu G."/>
            <person name="Ongeri F."/>
            <person name="Pham C."/>
            <person name="Simmons D."/>
            <person name="Wilczek-Boney K."/>
            <person name="Hale W."/>
            <person name="Jakkamsetti A."/>
            <person name="Pham P."/>
            <person name="Ruth R."/>
            <person name="San Lucas F."/>
            <person name="Warren J."/>
            <person name="Zhang J."/>
            <person name="Zhao Z."/>
            <person name="Zhou C."/>
            <person name="Zhu D."/>
            <person name="Lee S."/>
            <person name="Bess C."/>
            <person name="Blankenburg K."/>
            <person name="Forbes L."/>
            <person name="Fu Q."/>
            <person name="Gubbala S."/>
            <person name="Hirani K."/>
            <person name="Jayaseelan J.C."/>
            <person name="Lara F."/>
            <person name="Munidasa M."/>
            <person name="Palculict T."/>
            <person name="Patil S."/>
            <person name="Pu L.-L."/>
            <person name="Saada N."/>
            <person name="Tang L."/>
            <person name="Weissenberger G."/>
            <person name="Zhu Y."/>
            <person name="Hemphill L."/>
            <person name="Shang Y."/>
            <person name="Youmans B."/>
            <person name="Ayvaz T."/>
            <person name="Ross M."/>
            <person name="Santibanez J."/>
            <person name="Aqrawi P."/>
            <person name="Gross S."/>
            <person name="Joshi V."/>
            <person name="Fowler G."/>
            <person name="Nazareth L."/>
            <person name="Reid J."/>
            <person name="Worley K."/>
            <person name="Petrosino J."/>
            <person name="Highlander S."/>
            <person name="Gibbs R."/>
        </authorList>
    </citation>
    <scope>NUCLEOTIDE SEQUENCE [LARGE SCALE GENOMIC DNA]</scope>
    <source>
        <strain evidence="10">DSM 16973</strain>
    </source>
</reference>
<evidence type="ECO:0000259" key="9">
    <source>
        <dbReference type="Pfam" id="PF07992"/>
    </source>
</evidence>
<proteinExistence type="inferred from homology"/>
<keyword evidence="5" id="KW-1015">Disulfide bond</keyword>
<dbReference type="PROSITE" id="PS00573">
    <property type="entry name" value="PYRIDINE_REDOX_2"/>
    <property type="match status" value="1"/>
</dbReference>
<dbReference type="STRING" id="862515.HMPREF0658_0804"/>
<dbReference type="RefSeq" id="WP_006948616.1">
    <property type="nucleotide sequence ID" value="NZ_BAJI01000013.1"/>
</dbReference>
<evidence type="ECO:0000256" key="4">
    <source>
        <dbReference type="ARBA" id="ARBA00023002"/>
    </source>
</evidence>
<comment type="similarity">
    <text evidence="1 7">Belongs to the class-II pyridine nucleotide-disulfide oxidoreductase family.</text>
</comment>
<protein>
    <recommendedName>
        <fullName evidence="7">Thioredoxin reductase</fullName>
        <ecNumber evidence="7">1.8.1.9</ecNumber>
    </recommendedName>
</protein>